<dbReference type="PANTHER" id="PTHR35312:SF1">
    <property type="entry name" value="OS07G0641800 PROTEIN"/>
    <property type="match status" value="1"/>
</dbReference>
<name>A0AAP0RB50_LIQFO</name>
<dbReference type="PANTHER" id="PTHR35312">
    <property type="entry name" value="OS07G0641800 PROTEIN"/>
    <property type="match status" value="1"/>
</dbReference>
<feature type="transmembrane region" description="Helical" evidence="1">
    <location>
        <begin position="41"/>
        <end position="67"/>
    </location>
</feature>
<evidence type="ECO:0000313" key="2">
    <source>
        <dbReference type="EMBL" id="KAK9274339.1"/>
    </source>
</evidence>
<keyword evidence="1" id="KW-1133">Transmembrane helix</keyword>
<proteinExistence type="predicted"/>
<evidence type="ECO:0000256" key="1">
    <source>
        <dbReference type="SAM" id="Phobius"/>
    </source>
</evidence>
<keyword evidence="3" id="KW-1185">Reference proteome</keyword>
<comment type="caution">
    <text evidence="2">The sequence shown here is derived from an EMBL/GenBank/DDBJ whole genome shotgun (WGS) entry which is preliminary data.</text>
</comment>
<accession>A0AAP0RB50</accession>
<keyword evidence="1" id="KW-0472">Membrane</keyword>
<dbReference type="AlphaFoldDB" id="A0AAP0RB50"/>
<evidence type="ECO:0000313" key="3">
    <source>
        <dbReference type="Proteomes" id="UP001415857"/>
    </source>
</evidence>
<gene>
    <name evidence="2" type="ORF">L1049_019153</name>
</gene>
<organism evidence="2 3">
    <name type="scientific">Liquidambar formosana</name>
    <name type="common">Formosan gum</name>
    <dbReference type="NCBI Taxonomy" id="63359"/>
    <lineage>
        <taxon>Eukaryota</taxon>
        <taxon>Viridiplantae</taxon>
        <taxon>Streptophyta</taxon>
        <taxon>Embryophyta</taxon>
        <taxon>Tracheophyta</taxon>
        <taxon>Spermatophyta</taxon>
        <taxon>Magnoliopsida</taxon>
        <taxon>eudicotyledons</taxon>
        <taxon>Gunneridae</taxon>
        <taxon>Pentapetalae</taxon>
        <taxon>Saxifragales</taxon>
        <taxon>Altingiaceae</taxon>
        <taxon>Liquidambar</taxon>
    </lineage>
</organism>
<dbReference type="EMBL" id="JBBPBK010000012">
    <property type="protein sequence ID" value="KAK9274339.1"/>
    <property type="molecule type" value="Genomic_DNA"/>
</dbReference>
<sequence>MDEHEFRRVLDLFPIIRSRDYHADSELSRQSTSQSAQHNSVILLLCTFLLYSPYSALTQCILIYNLFTKLKDWQAAWDEGDKKESEIQGIDLQDAFWEKLKVAAERKVCLFVDNIFIYYEPLTSCHFMLCDFHI</sequence>
<keyword evidence="1" id="KW-0812">Transmembrane</keyword>
<reference evidence="2 3" key="1">
    <citation type="journal article" date="2024" name="Plant J.">
        <title>Genome sequences and population genomics reveal climatic adaptation and genomic divergence between two closely related sweetgum species.</title>
        <authorList>
            <person name="Xu W.Q."/>
            <person name="Ren C.Q."/>
            <person name="Zhang X.Y."/>
            <person name="Comes H.P."/>
            <person name="Liu X.H."/>
            <person name="Li Y.G."/>
            <person name="Kettle C.J."/>
            <person name="Jalonen R."/>
            <person name="Gaisberger H."/>
            <person name="Ma Y.Z."/>
            <person name="Qiu Y.X."/>
        </authorList>
    </citation>
    <scope>NUCLEOTIDE SEQUENCE [LARGE SCALE GENOMIC DNA]</scope>
    <source>
        <strain evidence="2">Hangzhou</strain>
    </source>
</reference>
<protein>
    <submittedName>
        <fullName evidence="2">Uncharacterized protein</fullName>
    </submittedName>
</protein>
<dbReference type="Proteomes" id="UP001415857">
    <property type="component" value="Unassembled WGS sequence"/>
</dbReference>